<protein>
    <submittedName>
        <fullName evidence="2">Uncharacterized protein</fullName>
    </submittedName>
</protein>
<evidence type="ECO:0000256" key="1">
    <source>
        <dbReference type="SAM" id="MobiDB-lite"/>
    </source>
</evidence>
<dbReference type="EMBL" id="GECU01022108">
    <property type="protein sequence ID" value="JAS85598.1"/>
    <property type="molecule type" value="Transcribed_RNA"/>
</dbReference>
<proteinExistence type="predicted"/>
<feature type="compositionally biased region" description="Basic and acidic residues" evidence="1">
    <location>
        <begin position="56"/>
        <end position="68"/>
    </location>
</feature>
<sequence length="108" mass="12478">AMLLVPFWGLQAKVKNLVPKITASVPMHAPPCGPEERAMPARMEAHHMLWPTSANRNDETKKRDRTRLEGGMNKARNSRDARNRTDEISDVLLRDILYVFRVRRDARM</sequence>
<reference evidence="2" key="1">
    <citation type="submission" date="2015-11" db="EMBL/GenBank/DDBJ databases">
        <title>De novo transcriptome assembly of four potential Pierce s Disease insect vectors from Arizona vineyards.</title>
        <authorList>
            <person name="Tassone E.E."/>
        </authorList>
    </citation>
    <scope>NUCLEOTIDE SEQUENCE</scope>
</reference>
<accession>A0A1B6IF83</accession>
<dbReference type="AlphaFoldDB" id="A0A1B6IF83"/>
<feature type="region of interest" description="Disordered" evidence="1">
    <location>
        <begin position="48"/>
        <end position="83"/>
    </location>
</feature>
<evidence type="ECO:0000313" key="2">
    <source>
        <dbReference type="EMBL" id="JAS85598.1"/>
    </source>
</evidence>
<feature type="non-terminal residue" evidence="2">
    <location>
        <position position="1"/>
    </location>
</feature>
<name>A0A1B6IF83_9HEMI</name>
<gene>
    <name evidence="2" type="ORF">g.58262</name>
</gene>
<organism evidence="2">
    <name type="scientific">Homalodisca liturata</name>
    <dbReference type="NCBI Taxonomy" id="320908"/>
    <lineage>
        <taxon>Eukaryota</taxon>
        <taxon>Metazoa</taxon>
        <taxon>Ecdysozoa</taxon>
        <taxon>Arthropoda</taxon>
        <taxon>Hexapoda</taxon>
        <taxon>Insecta</taxon>
        <taxon>Pterygota</taxon>
        <taxon>Neoptera</taxon>
        <taxon>Paraneoptera</taxon>
        <taxon>Hemiptera</taxon>
        <taxon>Auchenorrhyncha</taxon>
        <taxon>Membracoidea</taxon>
        <taxon>Cicadellidae</taxon>
        <taxon>Cicadellinae</taxon>
        <taxon>Proconiini</taxon>
        <taxon>Homalodisca</taxon>
    </lineage>
</organism>